<dbReference type="GO" id="GO:0005765">
    <property type="term" value="C:lysosomal membrane"/>
    <property type="evidence" value="ECO:0007669"/>
    <property type="project" value="UniProtKB-SubCell"/>
</dbReference>
<dbReference type="PANTHER" id="PTHR15146:SF3">
    <property type="entry name" value="THH1_TOM1_TOM3 DOMAIN-CONTAINING PROTEIN"/>
    <property type="match status" value="1"/>
</dbReference>
<dbReference type="GO" id="GO:1904263">
    <property type="term" value="P:positive regulation of TORC1 signaling"/>
    <property type="evidence" value="ECO:0007669"/>
    <property type="project" value="TreeGrafter"/>
</dbReference>
<evidence type="ECO:0000256" key="3">
    <source>
        <dbReference type="ARBA" id="ARBA00022692"/>
    </source>
</evidence>
<sequence>MQGSTIGPGLSIKVHLSLTIFFTVLYGLVFFLIITQLLQILYYKHRRLSYQTFFLFTCLIWAGLRTTLFSFYFEDFVQSNTLSPLFEWLLFALPIYLQYNMLSILVFYFLLVVVKVMSPSKLILLRKRIVFGVVLSNIIFLATNISCSVVYSYNPYAHYQQKITLLRVSVDYCIFLFAALVLCYCIMKLTRQSSARMLLEGQGEVGYDGSVLHNTSSYAFMSFGVVLIFWELLPTFVTVWFFRVRKPDGVAPPSATISESYHHAKSYFFDNPNRYDSDDELSIAYTPPRSGMPGSLPDIPNFGSSSHLVRNANDKLLPRKGIHSYGSVPAYDNYTVSRENASSPSVHSPMNPTVDSKNFHGSKLKNSVKSFGNVSQNASSLEHMGNVIED</sequence>
<dbReference type="EMBL" id="HAAD01005655">
    <property type="protein sequence ID" value="CDG71887.1"/>
    <property type="molecule type" value="mRNA"/>
</dbReference>
<name>T2MIY4_HYDVU</name>
<organism evidence="8">
    <name type="scientific">Hydra vulgaris</name>
    <name type="common">Hydra</name>
    <name type="synonym">Hydra attenuata</name>
    <dbReference type="NCBI Taxonomy" id="6087"/>
    <lineage>
        <taxon>Eukaryota</taxon>
        <taxon>Metazoa</taxon>
        <taxon>Cnidaria</taxon>
        <taxon>Hydrozoa</taxon>
        <taxon>Hydroidolina</taxon>
        <taxon>Anthoathecata</taxon>
        <taxon>Aplanulata</taxon>
        <taxon>Hydridae</taxon>
        <taxon>Hydra</taxon>
    </lineage>
</organism>
<dbReference type="GO" id="GO:0012505">
    <property type="term" value="C:endomembrane system"/>
    <property type="evidence" value="ECO:0007669"/>
    <property type="project" value="UniProtKB-SubCell"/>
</dbReference>
<dbReference type="OrthoDB" id="192544at2759"/>
<keyword evidence="4 7" id="KW-1133">Transmembrane helix</keyword>
<keyword evidence="3 7" id="KW-0812">Transmembrane</keyword>
<gene>
    <name evidence="8" type="primary">GPR137B</name>
</gene>
<feature type="transmembrane region" description="Helical" evidence="7">
    <location>
        <begin position="93"/>
        <end position="117"/>
    </location>
</feature>
<feature type="transmembrane region" description="Helical" evidence="7">
    <location>
        <begin position="53"/>
        <end position="73"/>
    </location>
</feature>
<evidence type="ECO:0000256" key="2">
    <source>
        <dbReference type="ARBA" id="ARBA00004656"/>
    </source>
</evidence>
<dbReference type="CDD" id="cd21464">
    <property type="entry name" value="7tm_GPR137"/>
    <property type="match status" value="1"/>
</dbReference>
<feature type="transmembrane region" description="Helical" evidence="7">
    <location>
        <begin position="129"/>
        <end position="153"/>
    </location>
</feature>
<evidence type="ECO:0000256" key="1">
    <source>
        <dbReference type="ARBA" id="ARBA00004127"/>
    </source>
</evidence>
<evidence type="ECO:0000313" key="8">
    <source>
        <dbReference type="EMBL" id="CDG71887.1"/>
    </source>
</evidence>
<keyword evidence="5 7" id="KW-0472">Membrane</keyword>
<dbReference type="PANTHER" id="PTHR15146">
    <property type="entry name" value="INTEGRAL MEMBRANE PROTEIN GPR137"/>
    <property type="match status" value="1"/>
</dbReference>
<comment type="subcellular location">
    <subcellularLocation>
        <location evidence="1">Endomembrane system</location>
        <topology evidence="1">Multi-pass membrane protein</topology>
    </subcellularLocation>
    <subcellularLocation>
        <location evidence="2">Lysosome membrane</location>
    </subcellularLocation>
</comment>
<feature type="transmembrane region" description="Helical" evidence="7">
    <location>
        <begin position="218"/>
        <end position="242"/>
    </location>
</feature>
<accession>T2MIY4</accession>
<evidence type="ECO:0000256" key="5">
    <source>
        <dbReference type="ARBA" id="ARBA00023136"/>
    </source>
</evidence>
<proteinExistence type="evidence at transcript level"/>
<keyword evidence="6" id="KW-0458">Lysosome</keyword>
<dbReference type="InterPro" id="IPR029723">
    <property type="entry name" value="GPR137"/>
</dbReference>
<protein>
    <submittedName>
        <fullName evidence="8">Integral membrane protein GPR137B</fullName>
    </submittedName>
</protein>
<evidence type="ECO:0000256" key="6">
    <source>
        <dbReference type="ARBA" id="ARBA00023228"/>
    </source>
</evidence>
<evidence type="ECO:0000256" key="4">
    <source>
        <dbReference type="ARBA" id="ARBA00022989"/>
    </source>
</evidence>
<evidence type="ECO:0000256" key="7">
    <source>
        <dbReference type="SAM" id="Phobius"/>
    </source>
</evidence>
<feature type="transmembrane region" description="Helical" evidence="7">
    <location>
        <begin position="165"/>
        <end position="187"/>
    </location>
</feature>
<feature type="transmembrane region" description="Helical" evidence="7">
    <location>
        <begin position="20"/>
        <end position="41"/>
    </location>
</feature>
<dbReference type="AlphaFoldDB" id="T2MIY4"/>
<reference evidence="8" key="1">
    <citation type="journal article" date="2013" name="Genome Biol. Evol.">
        <title>Punctuated emergences of genetic and phenotypic innovations in eumetazoan, bilaterian, euteleostome, and hominidae ancestors.</title>
        <authorList>
            <person name="Wenger Y."/>
            <person name="Galliot B."/>
        </authorList>
    </citation>
    <scope>NUCLEOTIDE SEQUENCE</scope>
    <source>
        <tissue evidence="8">Whole animals</tissue>
    </source>
</reference>